<dbReference type="EMBL" id="OCNE01000028">
    <property type="protein sequence ID" value="SOD66954.1"/>
    <property type="molecule type" value="Genomic_DNA"/>
</dbReference>
<evidence type="ECO:0000313" key="3">
    <source>
        <dbReference type="EMBL" id="SOD66954.1"/>
    </source>
</evidence>
<dbReference type="Proteomes" id="UP000219072">
    <property type="component" value="Unassembled WGS sequence"/>
</dbReference>
<name>A0A286E7X4_9ACTN</name>
<dbReference type="SMART" id="SM00479">
    <property type="entry name" value="EXOIII"/>
    <property type="match status" value="1"/>
</dbReference>
<dbReference type="InterPro" id="IPR036397">
    <property type="entry name" value="RNaseH_sf"/>
</dbReference>
<sequence length="491" mass="53638">MDAPLVTWLDDDRDDHGQEQRGIGARRAAERLGLALRLAGEYGVTVHRVDVEVVAEAGLLARVGEWRGHVLYDEAACEEPDSELAVGLREAITQRQVWTAASLTPREAADLAELRPTEFEGAARADGIEPGLLGRWEKAAVETWLAGGGADRARAARPLGWRQTAQRLRLRREREVEHLVEAGLLAPVDGGDVDRPVRFASGDVDFLLGNAGLDWAAARNSRRGFSPWRELAGPAGERDRLVAELVARLRADGVDAWARWSETADRWTVDWPRTGGGPTRGEVAAALPTRLARAVVARRLVLLGPVGETMHWAWRMLHPGTAVVVDTETTGLDYEARAVEVAVVDAATGATLLDTLVHPGVPIPRQAQRVHGITDTMTAGAPTWERVLPELQAAVAGRQVLAYNEEFDRRVLRNHSRALGLEPGRLVAPDTWTCLMAARSRWLGTSTRLRAGGPHRALGDALHERGLLAEMTRRPEWTRDLTGRAVPAIDV</sequence>
<dbReference type="GO" id="GO:0003676">
    <property type="term" value="F:nucleic acid binding"/>
    <property type="evidence" value="ECO:0007669"/>
    <property type="project" value="InterPro"/>
</dbReference>
<dbReference type="GO" id="GO:0008408">
    <property type="term" value="F:3'-5' exonuclease activity"/>
    <property type="evidence" value="ECO:0007669"/>
    <property type="project" value="TreeGrafter"/>
</dbReference>
<evidence type="ECO:0000259" key="2">
    <source>
        <dbReference type="SMART" id="SM00479"/>
    </source>
</evidence>
<dbReference type="PANTHER" id="PTHR30231">
    <property type="entry name" value="DNA POLYMERASE III SUBUNIT EPSILON"/>
    <property type="match status" value="1"/>
</dbReference>
<dbReference type="PANTHER" id="PTHR30231:SF41">
    <property type="entry name" value="DNA POLYMERASE III SUBUNIT EPSILON"/>
    <property type="match status" value="1"/>
</dbReference>
<dbReference type="InterPro" id="IPR013520">
    <property type="entry name" value="Ribonucl_H"/>
</dbReference>
<protein>
    <submittedName>
        <fullName evidence="3">DNA polymerase III, epsilon subunit</fullName>
    </submittedName>
</protein>
<evidence type="ECO:0000313" key="4">
    <source>
        <dbReference type="Proteomes" id="UP000219072"/>
    </source>
</evidence>
<dbReference type="InterPro" id="IPR012337">
    <property type="entry name" value="RNaseH-like_sf"/>
</dbReference>
<dbReference type="SUPFAM" id="SSF53098">
    <property type="entry name" value="Ribonuclease H-like"/>
    <property type="match status" value="1"/>
</dbReference>
<accession>A0A286E7X4</accession>
<reference evidence="3 4" key="1">
    <citation type="submission" date="2017-09" db="EMBL/GenBank/DDBJ databases">
        <authorList>
            <person name="Ehlers B."/>
            <person name="Leendertz F.H."/>
        </authorList>
    </citation>
    <scope>NUCLEOTIDE SEQUENCE [LARGE SCALE GENOMIC DNA]</scope>
    <source>
        <strain evidence="3 4">CGMCC 4.7095</strain>
    </source>
</reference>
<proteinExistence type="predicted"/>
<organism evidence="3 4">
    <name type="scientific">Streptomyces zhaozhouensis</name>
    <dbReference type="NCBI Taxonomy" id="1300267"/>
    <lineage>
        <taxon>Bacteria</taxon>
        <taxon>Bacillati</taxon>
        <taxon>Actinomycetota</taxon>
        <taxon>Actinomycetes</taxon>
        <taxon>Kitasatosporales</taxon>
        <taxon>Streptomycetaceae</taxon>
        <taxon>Streptomyces</taxon>
    </lineage>
</organism>
<evidence type="ECO:0000256" key="1">
    <source>
        <dbReference type="SAM" id="MobiDB-lite"/>
    </source>
</evidence>
<dbReference type="Pfam" id="PF00929">
    <property type="entry name" value="RNase_T"/>
    <property type="match status" value="1"/>
</dbReference>
<dbReference type="GO" id="GO:0045004">
    <property type="term" value="P:DNA replication proofreading"/>
    <property type="evidence" value="ECO:0007669"/>
    <property type="project" value="TreeGrafter"/>
</dbReference>
<dbReference type="AlphaFoldDB" id="A0A286E7X4"/>
<dbReference type="Gene3D" id="3.30.420.10">
    <property type="entry name" value="Ribonuclease H-like superfamily/Ribonuclease H"/>
    <property type="match status" value="1"/>
</dbReference>
<dbReference type="GO" id="GO:0005829">
    <property type="term" value="C:cytosol"/>
    <property type="evidence" value="ECO:0007669"/>
    <property type="project" value="TreeGrafter"/>
</dbReference>
<feature type="domain" description="Exonuclease" evidence="2">
    <location>
        <begin position="321"/>
        <end position="477"/>
    </location>
</feature>
<feature type="region of interest" description="Disordered" evidence="1">
    <location>
        <begin position="1"/>
        <end position="22"/>
    </location>
</feature>
<dbReference type="CDD" id="cd06127">
    <property type="entry name" value="DEDDh"/>
    <property type="match status" value="1"/>
</dbReference>
<dbReference type="RefSeq" id="WP_212616012.1">
    <property type="nucleotide sequence ID" value="NZ_OCNE01000028.1"/>
</dbReference>
<gene>
    <name evidence="3" type="ORF">SAMN06297387_12813</name>
</gene>
<keyword evidence="4" id="KW-1185">Reference proteome</keyword>